<dbReference type="InterPro" id="IPR006140">
    <property type="entry name" value="D-isomer_DH_NAD-bd"/>
</dbReference>
<dbReference type="InterPro" id="IPR029752">
    <property type="entry name" value="D-isomer_DH_CS1"/>
</dbReference>
<sequence length="381" mass="42420">MPQQSQESSTMTKLKVFLPINPQRGDIPDHFEAFQKFQKEFDVIIRPMSSDLEEWKTALAGELSDISAIWITNVVFTLAGEFNSLIDFFPPSLRVIAVPWVGHDRFDGVRLREKGIVLCNVGDSSAKDVADIALYLALGTFRYTSYFDKAFRENKCDITATRRVIGGTDYHSETKQPLVSNDPARLNWAKYMTVGGKSMDSPSGKIAGIVGLGAIGKEIALRLWALGMKIVYTKRTPLSEEEVKALPYEPVYYSSFEEMVPHVDLLALAVPNTPQTENLINENTIKLFKKGSRIVNIGRGNAIDEEVLLKALDDGTLNSVGLDVFRNEPKVDKRFADRFDVVLAPHLGSFTMDNFRGAAERTIENIRNVIVDDGPGICPVN</sequence>
<dbReference type="EMBL" id="LK052887">
    <property type="protein sequence ID" value="CDR38860.1"/>
    <property type="molecule type" value="Genomic_DNA"/>
</dbReference>
<reference evidence="5" key="1">
    <citation type="journal article" date="2014" name="Genome Announc.">
        <title>Genome sequence of the yeast Cyberlindnera fabianii (Hansenula fabianii).</title>
        <authorList>
            <person name="Freel K.C."/>
            <person name="Sarilar V."/>
            <person name="Neuveglise C."/>
            <person name="Devillers H."/>
            <person name="Friedrich A."/>
            <person name="Schacherer J."/>
        </authorList>
    </citation>
    <scope>NUCLEOTIDE SEQUENCE</scope>
    <source>
        <strain evidence="5">YJS4271</strain>
    </source>
</reference>
<dbReference type="PhylomeDB" id="A0A061AMM5"/>
<dbReference type="GO" id="GO:0005829">
    <property type="term" value="C:cytosol"/>
    <property type="evidence" value="ECO:0007669"/>
    <property type="project" value="TreeGrafter"/>
</dbReference>
<feature type="domain" description="D-isomer specific 2-hydroxyacid dehydrogenase NAD-binding" evidence="4">
    <location>
        <begin position="198"/>
        <end position="348"/>
    </location>
</feature>
<dbReference type="SUPFAM" id="SSF52283">
    <property type="entry name" value="Formate/glycerate dehydrogenase catalytic domain-like"/>
    <property type="match status" value="1"/>
</dbReference>
<dbReference type="Pfam" id="PF02826">
    <property type="entry name" value="2-Hacid_dh_C"/>
    <property type="match status" value="1"/>
</dbReference>
<dbReference type="SUPFAM" id="SSF51735">
    <property type="entry name" value="NAD(P)-binding Rossmann-fold domains"/>
    <property type="match status" value="1"/>
</dbReference>
<comment type="similarity">
    <text evidence="2">Belongs to the D-isomer specific 2-hydroxyacid dehydrogenase family.</text>
</comment>
<dbReference type="InterPro" id="IPR006139">
    <property type="entry name" value="D-isomer_2_OHA_DH_cat_dom"/>
</dbReference>
<dbReference type="InterPro" id="IPR050223">
    <property type="entry name" value="D-isomer_2-hydroxyacid_DH"/>
</dbReference>
<dbReference type="CDD" id="cd12168">
    <property type="entry name" value="Mand_dh_like"/>
    <property type="match status" value="1"/>
</dbReference>
<evidence type="ECO:0000259" key="3">
    <source>
        <dbReference type="Pfam" id="PF00389"/>
    </source>
</evidence>
<proteinExistence type="inferred from homology"/>
<evidence type="ECO:0000256" key="1">
    <source>
        <dbReference type="ARBA" id="ARBA00023002"/>
    </source>
</evidence>
<organism evidence="5">
    <name type="scientific">Cyberlindnera fabianii</name>
    <name type="common">Yeast</name>
    <name type="synonym">Hansenula fabianii</name>
    <dbReference type="NCBI Taxonomy" id="36022"/>
    <lineage>
        <taxon>Eukaryota</taxon>
        <taxon>Fungi</taxon>
        <taxon>Dikarya</taxon>
        <taxon>Ascomycota</taxon>
        <taxon>Saccharomycotina</taxon>
        <taxon>Saccharomycetes</taxon>
        <taxon>Phaffomycetales</taxon>
        <taxon>Phaffomycetaceae</taxon>
        <taxon>Cyberlindnera</taxon>
    </lineage>
</organism>
<dbReference type="GO" id="GO:0016618">
    <property type="term" value="F:hydroxypyruvate reductase [NAD(P)H] activity"/>
    <property type="evidence" value="ECO:0007669"/>
    <property type="project" value="TreeGrafter"/>
</dbReference>
<evidence type="ECO:0000313" key="5">
    <source>
        <dbReference type="EMBL" id="CDR38860.1"/>
    </source>
</evidence>
<dbReference type="Gene3D" id="3.40.50.720">
    <property type="entry name" value="NAD(P)-binding Rossmann-like Domain"/>
    <property type="match status" value="2"/>
</dbReference>
<dbReference type="GO" id="GO:0030267">
    <property type="term" value="F:glyoxylate reductase (NADPH) activity"/>
    <property type="evidence" value="ECO:0007669"/>
    <property type="project" value="TreeGrafter"/>
</dbReference>
<evidence type="ECO:0000256" key="2">
    <source>
        <dbReference type="RuleBase" id="RU003719"/>
    </source>
</evidence>
<gene>
    <name evidence="5" type="ORF">CYFA0S_02e07294g</name>
</gene>
<keyword evidence="1 2" id="KW-0560">Oxidoreductase</keyword>
<evidence type="ECO:0000259" key="4">
    <source>
        <dbReference type="Pfam" id="PF02826"/>
    </source>
</evidence>
<accession>A0A061AMM5</accession>
<feature type="domain" description="D-isomer specific 2-hydroxyacid dehydrogenase catalytic" evidence="3">
    <location>
        <begin position="85"/>
        <end position="371"/>
    </location>
</feature>
<dbReference type="AlphaFoldDB" id="A0A061AMM5"/>
<dbReference type="PANTHER" id="PTHR10996">
    <property type="entry name" value="2-HYDROXYACID DEHYDROGENASE-RELATED"/>
    <property type="match status" value="1"/>
</dbReference>
<dbReference type="VEuPathDB" id="FungiDB:BON22_0025"/>
<dbReference type="PANTHER" id="PTHR10996:SF279">
    <property type="entry name" value="2-HYDROXYACID DEHYDROGENASE YPL113C-RELATED"/>
    <property type="match status" value="1"/>
</dbReference>
<dbReference type="OrthoDB" id="298012at2759"/>
<protein>
    <submittedName>
        <fullName evidence="5">CYFA0S02e07294g1_1</fullName>
    </submittedName>
</protein>
<dbReference type="Pfam" id="PF00389">
    <property type="entry name" value="2-Hacid_dh"/>
    <property type="match status" value="1"/>
</dbReference>
<dbReference type="PROSITE" id="PS00065">
    <property type="entry name" value="D_2_HYDROXYACID_DH_1"/>
    <property type="match status" value="1"/>
</dbReference>
<name>A0A061AMM5_CYBFA</name>
<dbReference type="InterPro" id="IPR036291">
    <property type="entry name" value="NAD(P)-bd_dom_sf"/>
</dbReference>
<dbReference type="GO" id="GO:0051287">
    <property type="term" value="F:NAD binding"/>
    <property type="evidence" value="ECO:0007669"/>
    <property type="project" value="InterPro"/>
</dbReference>